<feature type="binding site" evidence="17">
    <location>
        <position position="92"/>
    </location>
    <ligand>
        <name>Ca(2+)</name>
        <dbReference type="ChEBI" id="CHEBI:29108"/>
        <label>1</label>
    </ligand>
</feature>
<dbReference type="GeneID" id="127778855"/>
<dbReference type="InterPro" id="IPR000823">
    <property type="entry name" value="Peroxidase_pln"/>
</dbReference>
<dbReference type="FunFam" id="1.10.420.10:FF:000010">
    <property type="entry name" value="Peroxidase"/>
    <property type="match status" value="1"/>
</dbReference>
<evidence type="ECO:0000256" key="8">
    <source>
        <dbReference type="ARBA" id="ARBA00022723"/>
    </source>
</evidence>
<feature type="binding site" evidence="17">
    <location>
        <position position="71"/>
    </location>
    <ligand>
        <name>Ca(2+)</name>
        <dbReference type="ChEBI" id="CHEBI:29108"/>
        <label>1</label>
    </ligand>
</feature>
<evidence type="ECO:0000256" key="12">
    <source>
        <dbReference type="ARBA" id="ARBA00023004"/>
    </source>
</evidence>
<keyword evidence="12 17" id="KW-0408">Iron</keyword>
<feature type="chain" id="PRO_5005135604" description="Peroxidase" evidence="20">
    <location>
        <begin position="29"/>
        <end position="361"/>
    </location>
</feature>
<comment type="catalytic activity">
    <reaction evidence="1 20">
        <text>2 a phenolic donor + H2O2 = 2 a phenolic radical donor + 2 H2O</text>
        <dbReference type="Rhea" id="RHEA:56136"/>
        <dbReference type="ChEBI" id="CHEBI:15377"/>
        <dbReference type="ChEBI" id="CHEBI:16240"/>
        <dbReference type="ChEBI" id="CHEBI:139520"/>
        <dbReference type="ChEBI" id="CHEBI:139521"/>
        <dbReference type="EC" id="1.11.1.7"/>
    </reaction>
</comment>
<feature type="disulfide bond" evidence="19">
    <location>
        <begin position="72"/>
        <end position="77"/>
    </location>
</feature>
<evidence type="ECO:0000256" key="10">
    <source>
        <dbReference type="ARBA" id="ARBA00022837"/>
    </source>
</evidence>
<dbReference type="Gene3D" id="1.10.420.10">
    <property type="entry name" value="Peroxidase, domain 2"/>
    <property type="match status" value="1"/>
</dbReference>
<dbReference type="InterPro" id="IPR002016">
    <property type="entry name" value="Haem_peroxidase"/>
</dbReference>
<evidence type="ECO:0000256" key="5">
    <source>
        <dbReference type="ARBA" id="ARBA00022525"/>
    </source>
</evidence>
<keyword evidence="8 17" id="KW-0479">Metal-binding</keyword>
<feature type="transmembrane region" description="Helical" evidence="21">
    <location>
        <begin position="337"/>
        <end position="360"/>
    </location>
</feature>
<comment type="cofactor">
    <cofactor evidence="17 20">
        <name>heme b</name>
        <dbReference type="ChEBI" id="CHEBI:60344"/>
    </cofactor>
    <text evidence="17 20">Binds 1 heme b (iron(II)-protoporphyrin IX) group per subunit.</text>
</comment>
<dbReference type="InterPro" id="IPR019793">
    <property type="entry name" value="Peroxidases_heam-ligand_BS"/>
</dbReference>
<feature type="binding site" evidence="17">
    <location>
        <position position="80"/>
    </location>
    <ligand>
        <name>Ca(2+)</name>
        <dbReference type="ChEBI" id="CHEBI:29108"/>
        <label>1</label>
    </ligand>
</feature>
<dbReference type="InterPro" id="IPR033905">
    <property type="entry name" value="Secretory_peroxidase"/>
</dbReference>
<keyword evidence="11 20" id="KW-0560">Oxidoreductase</keyword>
<comment type="similarity">
    <text evidence="3">Belongs to the peroxidase family. Ascorbate peroxidase subfamily.</text>
</comment>
<feature type="domain" description="Plant heme peroxidase family profile" evidence="22">
    <location>
        <begin position="29"/>
        <end position="328"/>
    </location>
</feature>
<evidence type="ECO:0000256" key="7">
    <source>
        <dbReference type="ARBA" id="ARBA00022617"/>
    </source>
</evidence>
<dbReference type="AlphaFoldDB" id="I1Q7D8"/>
<keyword evidence="7 20" id="KW-0349">Heme</keyword>
<dbReference type="GO" id="GO:0005576">
    <property type="term" value="C:extracellular region"/>
    <property type="evidence" value="ECO:0007669"/>
    <property type="project" value="UniProtKB-SubCell"/>
</dbReference>
<keyword evidence="5 20" id="KW-0964">Secreted</keyword>
<feature type="disulfide bond" evidence="19">
    <location>
        <begin position="39"/>
        <end position="118"/>
    </location>
</feature>
<evidence type="ECO:0000256" key="4">
    <source>
        <dbReference type="ARBA" id="ARBA00012313"/>
    </source>
</evidence>
<feature type="binding site" evidence="17">
    <location>
        <position position="249"/>
    </location>
    <ligand>
        <name>Ca(2+)</name>
        <dbReference type="ChEBI" id="CHEBI:29108"/>
        <label>2</label>
    </ligand>
</feature>
<feature type="site" description="Transition state stabilizer" evidence="18">
    <location>
        <position position="66"/>
    </location>
</feature>
<evidence type="ECO:0000256" key="16">
    <source>
        <dbReference type="PIRSR" id="PIRSR600823-2"/>
    </source>
</evidence>
<keyword evidence="21" id="KW-0472">Membrane</keyword>
<keyword evidence="13 19" id="KW-1015">Disulfide bond</keyword>
<dbReference type="EnsemblPlants" id="ORGLA07G0003000.1">
    <property type="protein sequence ID" value="ORGLA07G0003000.1"/>
    <property type="gene ID" value="ORGLA07G0003000"/>
</dbReference>
<feature type="binding site" evidence="17">
    <location>
        <position position="76"/>
    </location>
    <ligand>
        <name>Ca(2+)</name>
        <dbReference type="ChEBI" id="CHEBI:29108"/>
        <label>1</label>
    </ligand>
</feature>
<keyword evidence="24" id="KW-1185">Reference proteome</keyword>
<evidence type="ECO:0000256" key="14">
    <source>
        <dbReference type="ARBA" id="ARBA00023283"/>
    </source>
</evidence>
<keyword evidence="10 17" id="KW-0106">Calcium</keyword>
<dbReference type="KEGG" id="ogl:127778855"/>
<accession>I1Q7D8</accession>
<evidence type="ECO:0000256" key="3">
    <source>
        <dbReference type="ARBA" id="ARBA00006873"/>
    </source>
</evidence>
<reference evidence="23 24" key="2">
    <citation type="submission" date="2018-04" db="EMBL/GenBank/DDBJ databases">
        <title>OglaRS2 (Oryza glaberrima Reference Sequence Version 2).</title>
        <authorList>
            <person name="Zhang J."/>
            <person name="Kudrna D."/>
            <person name="Lee S."/>
            <person name="Talag J."/>
            <person name="Rajasekar S."/>
            <person name="Wing R.A."/>
        </authorList>
    </citation>
    <scope>NUCLEOTIDE SEQUENCE [LARGE SCALE GENOMIC DNA]</scope>
    <source>
        <strain evidence="23 24">cv. IRGC 96717</strain>
    </source>
</reference>
<dbReference type="PRINTS" id="PR00458">
    <property type="entry name" value="PEROXIDASE"/>
</dbReference>
<feature type="binding site" evidence="17">
    <location>
        <position position="197"/>
    </location>
    <ligand>
        <name>Ca(2+)</name>
        <dbReference type="ChEBI" id="CHEBI:29108"/>
        <label>2</label>
    </ligand>
</feature>
<dbReference type="Gramene" id="ORGLA07G0003000.1">
    <property type="protein sequence ID" value="ORGLA07G0003000.1"/>
    <property type="gene ID" value="ORGLA07G0003000"/>
</dbReference>
<dbReference type="Gene3D" id="1.10.520.10">
    <property type="match status" value="1"/>
</dbReference>
<dbReference type="STRING" id="4538.I1Q7D8"/>
<keyword evidence="9 20" id="KW-0732">Signal</keyword>
<dbReference type="FunFam" id="1.10.520.10:FF:000008">
    <property type="entry name" value="Peroxidase"/>
    <property type="match status" value="1"/>
</dbReference>
<organism evidence="23 24">
    <name type="scientific">Oryza glaberrima</name>
    <name type="common">African rice</name>
    <dbReference type="NCBI Taxonomy" id="4538"/>
    <lineage>
        <taxon>Eukaryota</taxon>
        <taxon>Viridiplantae</taxon>
        <taxon>Streptophyta</taxon>
        <taxon>Embryophyta</taxon>
        <taxon>Tracheophyta</taxon>
        <taxon>Spermatophyta</taxon>
        <taxon>Magnoliopsida</taxon>
        <taxon>Liliopsida</taxon>
        <taxon>Poales</taxon>
        <taxon>Poaceae</taxon>
        <taxon>BOP clade</taxon>
        <taxon>Oryzoideae</taxon>
        <taxon>Oryzeae</taxon>
        <taxon>Oryzinae</taxon>
        <taxon>Oryza</taxon>
    </lineage>
</organism>
<reference evidence="23" key="1">
    <citation type="submission" date="2015-06" db="UniProtKB">
        <authorList>
            <consortium name="EnsemblPlants"/>
        </authorList>
    </citation>
    <scope>IDENTIFICATION</scope>
</reference>
<keyword evidence="6 20" id="KW-0575">Peroxidase</keyword>
<evidence type="ECO:0000256" key="21">
    <source>
        <dbReference type="SAM" id="Phobius"/>
    </source>
</evidence>
<dbReference type="GO" id="GO:0020037">
    <property type="term" value="F:heme binding"/>
    <property type="evidence" value="ECO:0007669"/>
    <property type="project" value="UniProtKB-UniRule"/>
</dbReference>
<evidence type="ECO:0000256" key="13">
    <source>
        <dbReference type="ARBA" id="ARBA00023157"/>
    </source>
</evidence>
<evidence type="ECO:0000256" key="11">
    <source>
        <dbReference type="ARBA" id="ARBA00023002"/>
    </source>
</evidence>
<feature type="binding site" description="axial binding residue" evidence="17">
    <location>
        <position position="196"/>
    </location>
    <ligand>
        <name>heme b</name>
        <dbReference type="ChEBI" id="CHEBI:60344"/>
    </ligand>
    <ligandPart>
        <name>Fe</name>
        <dbReference type="ChEBI" id="CHEBI:18248"/>
    </ligandPart>
</feature>
<evidence type="ECO:0000256" key="9">
    <source>
        <dbReference type="ARBA" id="ARBA00022729"/>
    </source>
</evidence>
<evidence type="ECO:0000256" key="2">
    <source>
        <dbReference type="ARBA" id="ARBA00002322"/>
    </source>
</evidence>
<evidence type="ECO:0000256" key="20">
    <source>
        <dbReference type="RuleBase" id="RU362060"/>
    </source>
</evidence>
<dbReference type="Proteomes" id="UP000007306">
    <property type="component" value="Chromosome 7"/>
</dbReference>
<evidence type="ECO:0000256" key="17">
    <source>
        <dbReference type="PIRSR" id="PIRSR600823-3"/>
    </source>
</evidence>
<dbReference type="Pfam" id="PF00141">
    <property type="entry name" value="peroxidase"/>
    <property type="match status" value="1"/>
</dbReference>
<sequence>MAADHELRAAAVVMVVVVVLGMVTTSSAHVFVGAYNTTCPNAEDIVYKEMTSILAKSPELAGPVLRLFSVDCFVGGCEGSILLDSTPGNKAEKDSPLNKGVKGYEVVDAIKAKLDAACPGIVSCADTLALAARDVVRLTKGPYIPLPTGRRDGNSSNAADVAANSPAPGATVNDLLTIFAKFNFTAKDLAVLSGAHTIGKAHCSAFSTRLYSNSSSNGGPTLDANYTTALRGQCKVGDVDTLVDLDPPTPTTFDTDYYKQVAAQRGLLATDAALLLNADTKAYVLRQANATSSDEFFADFIVSFVNMSKIGVLTHSHGEIRHKCSAVNPPSPPSSAAASMLATSLAGSLLFLLAGVLMLLF</sequence>
<dbReference type="OMA" id="HVFVGAY"/>
<comment type="cofactor">
    <cofactor evidence="17 20">
        <name>Ca(2+)</name>
        <dbReference type="ChEBI" id="CHEBI:29108"/>
    </cofactor>
    <text evidence="17 20">Binds 2 calcium ions per subunit.</text>
</comment>
<evidence type="ECO:0000256" key="1">
    <source>
        <dbReference type="ARBA" id="ARBA00000189"/>
    </source>
</evidence>
<feature type="disulfide bond" evidence="19">
    <location>
        <begin position="203"/>
        <end position="234"/>
    </location>
</feature>
<feature type="signal peptide" evidence="20">
    <location>
        <begin position="1"/>
        <end position="28"/>
    </location>
</feature>
<comment type="subcellular location">
    <subcellularLocation>
        <location evidence="20">Secreted</location>
    </subcellularLocation>
</comment>
<dbReference type="PRINTS" id="PR00461">
    <property type="entry name" value="PLPEROXIDASE"/>
</dbReference>
<protein>
    <recommendedName>
        <fullName evidence="4 20">Peroxidase</fullName>
        <ecNumber evidence="4 20">1.11.1.7</ecNumber>
    </recommendedName>
</protein>
<dbReference type="eggNOG" id="ENOG502QQVF">
    <property type="taxonomic scope" value="Eukaryota"/>
</dbReference>
<dbReference type="PANTHER" id="PTHR31517:SF84">
    <property type="entry name" value="PEROXIDASE"/>
    <property type="match status" value="1"/>
</dbReference>
<dbReference type="GO" id="GO:0042744">
    <property type="term" value="P:hydrogen peroxide catabolic process"/>
    <property type="evidence" value="ECO:0007669"/>
    <property type="project" value="UniProtKB-KW"/>
</dbReference>
<dbReference type="GO" id="GO:0140825">
    <property type="term" value="F:lactoperoxidase activity"/>
    <property type="evidence" value="ECO:0007669"/>
    <property type="project" value="UniProtKB-EC"/>
</dbReference>
<evidence type="ECO:0000256" key="6">
    <source>
        <dbReference type="ARBA" id="ARBA00022559"/>
    </source>
</evidence>
<dbReference type="SUPFAM" id="SSF48113">
    <property type="entry name" value="Heme-dependent peroxidases"/>
    <property type="match status" value="1"/>
</dbReference>
<dbReference type="GO" id="GO:0006979">
    <property type="term" value="P:response to oxidative stress"/>
    <property type="evidence" value="ECO:0007669"/>
    <property type="project" value="UniProtKB-UniRule"/>
</dbReference>
<dbReference type="HOGENOM" id="CLU_010543_0_3_1"/>
<comment type="similarity">
    <text evidence="20">Belongs to the peroxidase family. Classical plant (class III) peroxidase subfamily.</text>
</comment>
<keyword evidence="21" id="KW-1133">Transmembrane helix</keyword>
<evidence type="ECO:0000313" key="24">
    <source>
        <dbReference type="Proteomes" id="UP000007306"/>
    </source>
</evidence>
<name>I1Q7D8_ORYGL</name>
<evidence type="ECO:0000313" key="23">
    <source>
        <dbReference type="EnsemblPlants" id="ORGLA07G0003000.1"/>
    </source>
</evidence>
<dbReference type="RefSeq" id="XP_052161456.1">
    <property type="nucleotide sequence ID" value="XM_052305496.1"/>
</dbReference>
<keyword evidence="15 20" id="KW-0376">Hydrogen peroxide</keyword>
<keyword evidence="14" id="KW-0873">Pyrrolidone carboxylic acid</keyword>
<evidence type="ECO:0000259" key="22">
    <source>
        <dbReference type="PROSITE" id="PS50873"/>
    </source>
</evidence>
<gene>
    <name evidence="23" type="primary">LOC127778855</name>
</gene>
<dbReference type="EC" id="1.11.1.7" evidence="4 20"/>
<evidence type="ECO:0000256" key="19">
    <source>
        <dbReference type="PIRSR" id="PIRSR600823-5"/>
    </source>
</evidence>
<feature type="disulfide bond" evidence="19">
    <location>
        <begin position="124"/>
        <end position="324"/>
    </location>
</feature>
<dbReference type="GO" id="GO:0046872">
    <property type="term" value="F:metal ion binding"/>
    <property type="evidence" value="ECO:0007669"/>
    <property type="project" value="UniProtKB-UniRule"/>
</dbReference>
<evidence type="ECO:0000256" key="18">
    <source>
        <dbReference type="PIRSR" id="PIRSR600823-4"/>
    </source>
</evidence>
<dbReference type="InterPro" id="IPR010255">
    <property type="entry name" value="Haem_peroxidase_sf"/>
</dbReference>
<keyword evidence="21" id="KW-0812">Transmembrane</keyword>
<dbReference type="CDD" id="cd00693">
    <property type="entry name" value="secretory_peroxidase"/>
    <property type="match status" value="1"/>
</dbReference>
<dbReference type="PROSITE" id="PS00435">
    <property type="entry name" value="PEROXIDASE_1"/>
    <property type="match status" value="1"/>
</dbReference>
<proteinExistence type="inferred from homology"/>
<dbReference type="PANTHER" id="PTHR31517">
    <property type="match status" value="1"/>
</dbReference>
<feature type="binding site" evidence="17">
    <location>
        <position position="254"/>
    </location>
    <ligand>
        <name>Ca(2+)</name>
        <dbReference type="ChEBI" id="CHEBI:29108"/>
        <label>2</label>
    </ligand>
</feature>
<feature type="binding site" evidence="17">
    <location>
        <position position="246"/>
    </location>
    <ligand>
        <name>Ca(2+)</name>
        <dbReference type="ChEBI" id="CHEBI:29108"/>
        <label>2</label>
    </ligand>
</feature>
<comment type="function">
    <text evidence="2">Removal of H(2)O(2), oxidation of toxic reductants, biosynthesis and degradation of lignin, suberization, auxin catabolism, response to environmental stresses such as wounding, pathogen attack and oxidative stress. These functions might be dependent on each isozyme/isoform in each plant tissue.</text>
</comment>
<feature type="binding site" evidence="17">
    <location>
        <position position="74"/>
    </location>
    <ligand>
        <name>Ca(2+)</name>
        <dbReference type="ChEBI" id="CHEBI:29108"/>
        <label>1</label>
    </ligand>
</feature>
<dbReference type="PROSITE" id="PS50873">
    <property type="entry name" value="PEROXIDASE_4"/>
    <property type="match status" value="1"/>
</dbReference>
<feature type="binding site" evidence="16">
    <location>
        <position position="166"/>
    </location>
    <ligand>
        <name>substrate</name>
    </ligand>
</feature>
<evidence type="ECO:0000256" key="15">
    <source>
        <dbReference type="ARBA" id="ARBA00023324"/>
    </source>
</evidence>